<comment type="activity regulation">
    <text evidence="10">Na(+) is not transported, but it plays an essential structural role and its presence is essential for fluoride channel function.</text>
</comment>
<feature type="transmembrane region" description="Helical" evidence="10">
    <location>
        <begin position="103"/>
        <end position="123"/>
    </location>
</feature>
<protein>
    <recommendedName>
        <fullName evidence="10">Fluoride-specific ion channel FluC</fullName>
    </recommendedName>
</protein>
<dbReference type="PANTHER" id="PTHR28259:SF1">
    <property type="entry name" value="FLUORIDE EXPORT PROTEIN 1-RELATED"/>
    <property type="match status" value="1"/>
</dbReference>
<dbReference type="Proteomes" id="UP001500851">
    <property type="component" value="Unassembled WGS sequence"/>
</dbReference>
<feature type="transmembrane region" description="Helical" evidence="10">
    <location>
        <begin position="31"/>
        <end position="56"/>
    </location>
</feature>
<gene>
    <name evidence="10" type="primary">fluC</name>
    <name evidence="10" type="synonym">crcB</name>
    <name evidence="11" type="ORF">GCM10009768_10490</name>
</gene>
<keyword evidence="2 10" id="KW-1003">Cell membrane</keyword>
<keyword evidence="12" id="KW-1185">Reference proteome</keyword>
<evidence type="ECO:0000256" key="4">
    <source>
        <dbReference type="ARBA" id="ARBA00022989"/>
    </source>
</evidence>
<comment type="subcellular location">
    <subcellularLocation>
        <location evidence="1 10">Cell membrane</location>
        <topology evidence="1 10">Multi-pass membrane protein</topology>
    </subcellularLocation>
</comment>
<comment type="catalytic activity">
    <reaction evidence="8">
        <text>fluoride(in) = fluoride(out)</text>
        <dbReference type="Rhea" id="RHEA:76159"/>
        <dbReference type="ChEBI" id="CHEBI:17051"/>
    </reaction>
    <physiologicalReaction direction="left-to-right" evidence="8">
        <dbReference type="Rhea" id="RHEA:76160"/>
    </physiologicalReaction>
</comment>
<organism evidence="11 12">
    <name type="scientific">Leucobacter iarius</name>
    <dbReference type="NCBI Taxonomy" id="333963"/>
    <lineage>
        <taxon>Bacteria</taxon>
        <taxon>Bacillati</taxon>
        <taxon>Actinomycetota</taxon>
        <taxon>Actinomycetes</taxon>
        <taxon>Micrococcales</taxon>
        <taxon>Microbacteriaceae</taxon>
        <taxon>Leucobacter</taxon>
    </lineage>
</organism>
<evidence type="ECO:0000256" key="7">
    <source>
        <dbReference type="ARBA" id="ARBA00035120"/>
    </source>
</evidence>
<name>A0ABN2LEQ2_9MICO</name>
<evidence type="ECO:0000256" key="1">
    <source>
        <dbReference type="ARBA" id="ARBA00004651"/>
    </source>
</evidence>
<proteinExistence type="inferred from homology"/>
<keyword evidence="10" id="KW-0813">Transport</keyword>
<keyword evidence="6 10" id="KW-0407">Ion channel</keyword>
<evidence type="ECO:0000256" key="2">
    <source>
        <dbReference type="ARBA" id="ARBA00022475"/>
    </source>
</evidence>
<comment type="caution">
    <text evidence="11">The sequence shown here is derived from an EMBL/GenBank/DDBJ whole genome shotgun (WGS) entry which is preliminary data.</text>
</comment>
<keyword evidence="3 10" id="KW-0812">Transmembrane</keyword>
<dbReference type="Pfam" id="PF02537">
    <property type="entry name" value="CRCB"/>
    <property type="match status" value="1"/>
</dbReference>
<keyword evidence="10" id="KW-0915">Sodium</keyword>
<dbReference type="HAMAP" id="MF_00454">
    <property type="entry name" value="FluC"/>
    <property type="match status" value="1"/>
</dbReference>
<sequence length="134" mass="13595">MRIRALLLVFVGGAVGTAARAALDAAIPKPGGFPLAILVINVLGALLLGILLEALLRPVPEPVAVADLRLLLGTGVMGGFTTYSTLALGTVELAHGGLPWVGIGYLALSVLLGIAAATLGILLGGRLRRRKESA</sequence>
<comment type="function">
    <text evidence="9 10">Fluoride-specific ion channel. Important for reducing fluoride concentration in the cell, thus reducing its toxicity.</text>
</comment>
<evidence type="ECO:0000256" key="10">
    <source>
        <dbReference type="HAMAP-Rule" id="MF_00454"/>
    </source>
</evidence>
<comment type="similarity">
    <text evidence="7 10">Belongs to the fluoride channel Fluc/FEX (TC 1.A.43) family.</text>
</comment>
<evidence type="ECO:0000256" key="5">
    <source>
        <dbReference type="ARBA" id="ARBA00023136"/>
    </source>
</evidence>
<evidence type="ECO:0000313" key="12">
    <source>
        <dbReference type="Proteomes" id="UP001500851"/>
    </source>
</evidence>
<dbReference type="RefSeq" id="WP_344030208.1">
    <property type="nucleotide sequence ID" value="NZ_BAAAOB010000001.1"/>
</dbReference>
<evidence type="ECO:0000256" key="8">
    <source>
        <dbReference type="ARBA" id="ARBA00035585"/>
    </source>
</evidence>
<keyword evidence="10" id="KW-0406">Ion transport</keyword>
<feature type="binding site" evidence="10">
    <location>
        <position position="81"/>
    </location>
    <ligand>
        <name>Na(+)</name>
        <dbReference type="ChEBI" id="CHEBI:29101"/>
        <note>structural</note>
    </ligand>
</feature>
<keyword evidence="5 10" id="KW-0472">Membrane</keyword>
<feature type="transmembrane region" description="Helical" evidence="10">
    <location>
        <begin position="68"/>
        <end position="91"/>
    </location>
</feature>
<dbReference type="InterPro" id="IPR003691">
    <property type="entry name" value="FluC"/>
</dbReference>
<evidence type="ECO:0000256" key="6">
    <source>
        <dbReference type="ARBA" id="ARBA00023303"/>
    </source>
</evidence>
<feature type="binding site" evidence="10">
    <location>
        <position position="78"/>
    </location>
    <ligand>
        <name>Na(+)</name>
        <dbReference type="ChEBI" id="CHEBI:29101"/>
        <note>structural</note>
    </ligand>
</feature>
<dbReference type="EMBL" id="BAAAOB010000001">
    <property type="protein sequence ID" value="GAA1783552.1"/>
    <property type="molecule type" value="Genomic_DNA"/>
</dbReference>
<evidence type="ECO:0000313" key="11">
    <source>
        <dbReference type="EMBL" id="GAA1783552.1"/>
    </source>
</evidence>
<dbReference type="PANTHER" id="PTHR28259">
    <property type="entry name" value="FLUORIDE EXPORT PROTEIN 1-RELATED"/>
    <property type="match status" value="1"/>
</dbReference>
<keyword evidence="10" id="KW-0479">Metal-binding</keyword>
<keyword evidence="4 10" id="KW-1133">Transmembrane helix</keyword>
<evidence type="ECO:0000256" key="3">
    <source>
        <dbReference type="ARBA" id="ARBA00022692"/>
    </source>
</evidence>
<evidence type="ECO:0000256" key="9">
    <source>
        <dbReference type="ARBA" id="ARBA00049940"/>
    </source>
</evidence>
<accession>A0ABN2LEQ2</accession>
<reference evidence="11 12" key="1">
    <citation type="journal article" date="2019" name="Int. J. Syst. Evol. Microbiol.">
        <title>The Global Catalogue of Microorganisms (GCM) 10K type strain sequencing project: providing services to taxonomists for standard genome sequencing and annotation.</title>
        <authorList>
            <consortium name="The Broad Institute Genomics Platform"/>
            <consortium name="The Broad Institute Genome Sequencing Center for Infectious Disease"/>
            <person name="Wu L."/>
            <person name="Ma J."/>
        </authorList>
    </citation>
    <scope>NUCLEOTIDE SEQUENCE [LARGE SCALE GENOMIC DNA]</scope>
    <source>
        <strain evidence="11 12">JCM 14736</strain>
    </source>
</reference>